<keyword evidence="1" id="KW-1133">Transmembrane helix</keyword>
<proteinExistence type="predicted"/>
<feature type="transmembrane region" description="Helical" evidence="1">
    <location>
        <begin position="6"/>
        <end position="26"/>
    </location>
</feature>
<evidence type="ECO:0000256" key="1">
    <source>
        <dbReference type="SAM" id="Phobius"/>
    </source>
</evidence>
<name>A0A370S0K5_PSEJE</name>
<protein>
    <submittedName>
        <fullName evidence="2">Uncharacterized protein</fullName>
    </submittedName>
</protein>
<organism evidence="2 3">
    <name type="scientific">Pseudomonas jessenii</name>
    <dbReference type="NCBI Taxonomy" id="77298"/>
    <lineage>
        <taxon>Bacteria</taxon>
        <taxon>Pseudomonadati</taxon>
        <taxon>Pseudomonadota</taxon>
        <taxon>Gammaproteobacteria</taxon>
        <taxon>Pseudomonadales</taxon>
        <taxon>Pseudomonadaceae</taxon>
        <taxon>Pseudomonas</taxon>
    </lineage>
</organism>
<dbReference type="EMBL" id="QRAV01000030">
    <property type="protein sequence ID" value="RDL12923.1"/>
    <property type="molecule type" value="Genomic_DNA"/>
</dbReference>
<evidence type="ECO:0000313" key="2">
    <source>
        <dbReference type="EMBL" id="RDL12923.1"/>
    </source>
</evidence>
<keyword evidence="1" id="KW-0812">Transmembrane</keyword>
<dbReference type="AlphaFoldDB" id="A0A370S0K5"/>
<accession>A0A370S0K5</accession>
<sequence>MLSTILNMMNALGLIVLCVCFYLHWLSKKYLASVRHENLKHSGATLNL</sequence>
<comment type="caution">
    <text evidence="2">The sequence shown here is derived from an EMBL/GenBank/DDBJ whole genome shotgun (WGS) entry which is preliminary data.</text>
</comment>
<evidence type="ECO:0000313" key="3">
    <source>
        <dbReference type="Proteomes" id="UP000255365"/>
    </source>
</evidence>
<dbReference type="Proteomes" id="UP000255365">
    <property type="component" value="Unassembled WGS sequence"/>
</dbReference>
<gene>
    <name evidence="2" type="ORF">DEU51_1306</name>
</gene>
<keyword evidence="1" id="KW-0472">Membrane</keyword>
<reference evidence="2 3" key="1">
    <citation type="submission" date="2018-07" db="EMBL/GenBank/DDBJ databases">
        <title>Genome sequencing of rice bacterial endophytes.</title>
        <authorList>
            <person name="Venturi V."/>
        </authorList>
    </citation>
    <scope>NUCLEOTIDE SEQUENCE [LARGE SCALE GENOMIC DNA]</scope>
    <source>
        <strain evidence="2 3">E2333</strain>
    </source>
</reference>